<name>A0A939T5V2_9ACTN</name>
<evidence type="ECO:0000313" key="3">
    <source>
        <dbReference type="Proteomes" id="UP000669179"/>
    </source>
</evidence>
<evidence type="ECO:0000259" key="1">
    <source>
        <dbReference type="Pfam" id="PF04149"/>
    </source>
</evidence>
<dbReference type="Proteomes" id="UP000669179">
    <property type="component" value="Unassembled WGS sequence"/>
</dbReference>
<comment type="caution">
    <text evidence="2">The sequence shown here is derived from an EMBL/GenBank/DDBJ whole genome shotgun (WGS) entry which is preliminary data.</text>
</comment>
<protein>
    <submittedName>
        <fullName evidence="2">DUF397 domain-containing protein</fullName>
    </submittedName>
</protein>
<organism evidence="2 3">
    <name type="scientific">Actinomadura barringtoniae</name>
    <dbReference type="NCBI Taxonomy" id="1427535"/>
    <lineage>
        <taxon>Bacteria</taxon>
        <taxon>Bacillati</taxon>
        <taxon>Actinomycetota</taxon>
        <taxon>Actinomycetes</taxon>
        <taxon>Streptosporangiales</taxon>
        <taxon>Thermomonosporaceae</taxon>
        <taxon>Actinomadura</taxon>
    </lineage>
</organism>
<dbReference type="EMBL" id="JAGEOJ010000025">
    <property type="protein sequence ID" value="MBO2454191.1"/>
    <property type="molecule type" value="Genomic_DNA"/>
</dbReference>
<sequence length="67" mass="7465">MDAQQDLLRWRKARRSEGNGGACVEVASRKGTIVRDSKDPDGPRLNFSRASWRAFHEAVIAGELDLP</sequence>
<feature type="domain" description="DUF397" evidence="1">
    <location>
        <begin position="8"/>
        <end position="59"/>
    </location>
</feature>
<gene>
    <name evidence="2" type="ORF">J4573_44385</name>
</gene>
<evidence type="ECO:0000313" key="2">
    <source>
        <dbReference type="EMBL" id="MBO2454191.1"/>
    </source>
</evidence>
<dbReference type="RefSeq" id="WP_208262402.1">
    <property type="nucleotide sequence ID" value="NZ_JAGEOJ010000025.1"/>
</dbReference>
<reference evidence="2" key="1">
    <citation type="submission" date="2021-03" db="EMBL/GenBank/DDBJ databases">
        <authorList>
            <person name="Kanchanasin P."/>
            <person name="Saeng-In P."/>
            <person name="Phongsopitanun W."/>
            <person name="Yuki M."/>
            <person name="Kudo T."/>
            <person name="Ohkuma M."/>
            <person name="Tanasupawat S."/>
        </authorList>
    </citation>
    <scope>NUCLEOTIDE SEQUENCE</scope>
    <source>
        <strain evidence="2">GKU 128</strain>
    </source>
</reference>
<keyword evidence="3" id="KW-1185">Reference proteome</keyword>
<accession>A0A939T5V2</accession>
<proteinExistence type="predicted"/>
<dbReference type="AlphaFoldDB" id="A0A939T5V2"/>
<dbReference type="InterPro" id="IPR007278">
    <property type="entry name" value="DUF397"/>
</dbReference>
<dbReference type="Pfam" id="PF04149">
    <property type="entry name" value="DUF397"/>
    <property type="match status" value="1"/>
</dbReference>